<dbReference type="InterPro" id="IPR007712">
    <property type="entry name" value="RelE/ParE_toxin"/>
</dbReference>
<dbReference type="RefSeq" id="WP_171993576.1">
    <property type="nucleotide sequence ID" value="NZ_CP012542.1"/>
</dbReference>
<dbReference type="PANTHER" id="PTHR40588">
    <property type="entry name" value="MRNA INTERFERASE TOXIN YAFQ"/>
    <property type="match status" value="1"/>
</dbReference>
<dbReference type="PIRSF" id="PIRSF006156">
    <property type="entry name" value="YafQ"/>
    <property type="match status" value="1"/>
</dbReference>
<evidence type="ECO:0000313" key="3">
    <source>
        <dbReference type="EMBL" id="QCD44452.1"/>
    </source>
</evidence>
<proteinExistence type="predicted"/>
<dbReference type="InterPro" id="IPR035093">
    <property type="entry name" value="RelE/ParE_toxin_dom_sf"/>
</dbReference>
<protein>
    <submittedName>
        <fullName evidence="3">Putative toxin-antitoxin system, toxin component, YafQ family</fullName>
    </submittedName>
</protein>
<evidence type="ECO:0000256" key="1">
    <source>
        <dbReference type="ARBA" id="ARBA00022649"/>
    </source>
</evidence>
<feature type="active site" description="Proton donor" evidence="2">
    <location>
        <position position="83"/>
    </location>
</feature>
<organism evidence="3 4">
    <name type="scientific">Campylobacter mucosalis CCUG 21559</name>
    <dbReference type="NCBI Taxonomy" id="1032067"/>
    <lineage>
        <taxon>Bacteria</taxon>
        <taxon>Pseudomonadati</taxon>
        <taxon>Campylobacterota</taxon>
        <taxon>Epsilonproteobacteria</taxon>
        <taxon>Campylobacterales</taxon>
        <taxon>Campylobacteraceae</taxon>
        <taxon>Campylobacter</taxon>
    </lineage>
</organism>
<dbReference type="GO" id="GO:0004521">
    <property type="term" value="F:RNA endonuclease activity"/>
    <property type="evidence" value="ECO:0007669"/>
    <property type="project" value="TreeGrafter"/>
</dbReference>
<dbReference type="Pfam" id="PF15738">
    <property type="entry name" value="YafQ_toxin"/>
    <property type="match status" value="1"/>
</dbReference>
<dbReference type="EMBL" id="CP012542">
    <property type="protein sequence ID" value="QCD44452.1"/>
    <property type="molecule type" value="Genomic_DNA"/>
</dbReference>
<accession>A0A6G5QFN4</accession>
<reference evidence="3 4" key="1">
    <citation type="submission" date="2016-07" db="EMBL/GenBank/DDBJ databases">
        <title>Comparative genomics of the Campylobacter concisus group.</title>
        <authorList>
            <person name="Miller W.G."/>
            <person name="Yee E."/>
            <person name="Chapman M.H."/>
            <person name="Huynh S."/>
            <person name="Bono J.L."/>
            <person name="On S.L.W."/>
            <person name="StLeger J."/>
            <person name="Foster G."/>
            <person name="Parker C.T."/>
        </authorList>
    </citation>
    <scope>NUCLEOTIDE SEQUENCE [LARGE SCALE GENOMIC DNA]</scope>
    <source>
        <strain evidence="3 4">CCUG 21559</strain>
    </source>
</reference>
<dbReference type="SUPFAM" id="SSF143011">
    <property type="entry name" value="RelE-like"/>
    <property type="match status" value="1"/>
</dbReference>
<dbReference type="NCBIfam" id="TIGR02385">
    <property type="entry name" value="RelE_StbE"/>
    <property type="match status" value="1"/>
</dbReference>
<name>A0A6G5QFN4_9BACT</name>
<dbReference type="PANTHER" id="PTHR40588:SF1">
    <property type="entry name" value="MRNA INTERFERASE TOXIN YAFQ"/>
    <property type="match status" value="1"/>
</dbReference>
<dbReference type="Proteomes" id="UP000503264">
    <property type="component" value="Chromosome"/>
</dbReference>
<keyword evidence="4" id="KW-1185">Reference proteome</keyword>
<keyword evidence="1" id="KW-1277">Toxin-antitoxin system</keyword>
<dbReference type="GO" id="GO:0006415">
    <property type="term" value="P:translational termination"/>
    <property type="evidence" value="ECO:0007669"/>
    <property type="project" value="TreeGrafter"/>
</dbReference>
<dbReference type="InterPro" id="IPR004386">
    <property type="entry name" value="Toxin_YafQ-like"/>
</dbReference>
<dbReference type="AlphaFoldDB" id="A0A6G5QFN4"/>
<evidence type="ECO:0000256" key="2">
    <source>
        <dbReference type="PIRSR" id="PIRSR006156-1"/>
    </source>
</evidence>
<evidence type="ECO:0000313" key="4">
    <source>
        <dbReference type="Proteomes" id="UP000503264"/>
    </source>
</evidence>
<gene>
    <name evidence="3" type="ORF">CMUC_0653</name>
</gene>
<dbReference type="GO" id="GO:0006402">
    <property type="term" value="P:mRNA catabolic process"/>
    <property type="evidence" value="ECO:0007669"/>
    <property type="project" value="TreeGrafter"/>
</dbReference>
<sequence length="87" mass="10117">MKIHFTKNFKKQFKKLSDDDKSLAFEVIEKISNGKVLEKRFKNHALKGKFKGLSECHLKPDLLLVYEIKNEIFTLFCVGIGSHSELF</sequence>
<dbReference type="Gene3D" id="3.30.2310.20">
    <property type="entry name" value="RelE-like"/>
    <property type="match status" value="1"/>
</dbReference>